<dbReference type="AlphaFoldDB" id="A0A558JB44"/>
<keyword evidence="3" id="KW-1003">Cell membrane</keyword>
<feature type="transmembrane region" description="Helical" evidence="7">
    <location>
        <begin position="138"/>
        <end position="155"/>
    </location>
</feature>
<gene>
    <name evidence="8" type="ORF">FQP89_07165</name>
</gene>
<organism evidence="8 9">
    <name type="scientific">Vreelandella titanicae</name>
    <dbReference type="NCBI Taxonomy" id="664683"/>
    <lineage>
        <taxon>Bacteria</taxon>
        <taxon>Pseudomonadati</taxon>
        <taxon>Pseudomonadota</taxon>
        <taxon>Gammaproteobacteria</taxon>
        <taxon>Oceanospirillales</taxon>
        <taxon>Halomonadaceae</taxon>
        <taxon>Vreelandella</taxon>
    </lineage>
</organism>
<dbReference type="RefSeq" id="WP_144810439.1">
    <property type="nucleotide sequence ID" value="NZ_VNFE01000002.1"/>
</dbReference>
<dbReference type="GO" id="GO:0005886">
    <property type="term" value="C:plasma membrane"/>
    <property type="evidence" value="ECO:0007669"/>
    <property type="project" value="UniProtKB-SubCell"/>
</dbReference>
<dbReference type="PANTHER" id="PTHR33452:SF1">
    <property type="entry name" value="INNER MEMBRANE PROTEIN YPHA-RELATED"/>
    <property type="match status" value="1"/>
</dbReference>
<feature type="transmembrane region" description="Helical" evidence="7">
    <location>
        <begin position="34"/>
        <end position="53"/>
    </location>
</feature>
<feature type="transmembrane region" description="Helical" evidence="7">
    <location>
        <begin position="86"/>
        <end position="105"/>
    </location>
</feature>
<comment type="caution">
    <text evidence="8">The sequence shown here is derived from an EMBL/GenBank/DDBJ whole genome shotgun (WGS) entry which is preliminary data.</text>
</comment>
<protein>
    <submittedName>
        <fullName evidence="8">DoxX family protein</fullName>
    </submittedName>
</protein>
<proteinExistence type="inferred from homology"/>
<dbReference type="Pfam" id="PF07681">
    <property type="entry name" value="DoxX"/>
    <property type="match status" value="1"/>
</dbReference>
<reference evidence="8 9" key="1">
    <citation type="submission" date="2019-07" db="EMBL/GenBank/DDBJ databases">
        <title>Diversity of Bacteria from Kongsfjorden, Arctic.</title>
        <authorList>
            <person name="Yu Y."/>
        </authorList>
    </citation>
    <scope>NUCLEOTIDE SEQUENCE [LARGE SCALE GENOMIC DNA]</scope>
    <source>
        <strain evidence="8 9">SM1922</strain>
    </source>
</reference>
<dbReference type="EMBL" id="VNFE01000002">
    <property type="protein sequence ID" value="TVU90866.1"/>
    <property type="molecule type" value="Genomic_DNA"/>
</dbReference>
<sequence length="167" mass="18228">MSTTNRNVLEQSRNGRPRLLFPFLAQFYTRGEPITYALLRIAFGLSILTHGIPKLLGMPHGSMADPMAGTTNLIGNVLGLPFAPQLAIFVALLETFGAIAIAIGFGTRLLGLVFTVQMIVICFAIGPTYPWIDRGIEYPIMLGFVSILLAIRGGGRYSVDRRLGFEL</sequence>
<evidence type="ECO:0000256" key="2">
    <source>
        <dbReference type="ARBA" id="ARBA00006679"/>
    </source>
</evidence>
<feature type="transmembrane region" description="Helical" evidence="7">
    <location>
        <begin position="112"/>
        <end position="132"/>
    </location>
</feature>
<evidence type="ECO:0000256" key="3">
    <source>
        <dbReference type="ARBA" id="ARBA00022475"/>
    </source>
</evidence>
<dbReference type="Proteomes" id="UP000317288">
    <property type="component" value="Unassembled WGS sequence"/>
</dbReference>
<comment type="similarity">
    <text evidence="2">Belongs to the DoxX family.</text>
</comment>
<keyword evidence="4 7" id="KW-0812">Transmembrane</keyword>
<comment type="subcellular location">
    <subcellularLocation>
        <location evidence="1">Cell membrane</location>
        <topology evidence="1">Multi-pass membrane protein</topology>
    </subcellularLocation>
</comment>
<evidence type="ECO:0000256" key="1">
    <source>
        <dbReference type="ARBA" id="ARBA00004651"/>
    </source>
</evidence>
<evidence type="ECO:0000313" key="9">
    <source>
        <dbReference type="Proteomes" id="UP000317288"/>
    </source>
</evidence>
<evidence type="ECO:0000313" key="8">
    <source>
        <dbReference type="EMBL" id="TVU90866.1"/>
    </source>
</evidence>
<name>A0A558JB44_9GAMM</name>
<evidence type="ECO:0000256" key="7">
    <source>
        <dbReference type="SAM" id="Phobius"/>
    </source>
</evidence>
<accession>A0A558JB44</accession>
<keyword evidence="5 7" id="KW-1133">Transmembrane helix</keyword>
<dbReference type="InterPro" id="IPR051907">
    <property type="entry name" value="DoxX-like_oxidoreductase"/>
</dbReference>
<evidence type="ECO:0000256" key="6">
    <source>
        <dbReference type="ARBA" id="ARBA00023136"/>
    </source>
</evidence>
<evidence type="ECO:0000256" key="4">
    <source>
        <dbReference type="ARBA" id="ARBA00022692"/>
    </source>
</evidence>
<dbReference type="InterPro" id="IPR032808">
    <property type="entry name" value="DoxX"/>
</dbReference>
<dbReference type="PANTHER" id="PTHR33452">
    <property type="entry name" value="OXIDOREDUCTASE CATD-RELATED"/>
    <property type="match status" value="1"/>
</dbReference>
<keyword evidence="6 7" id="KW-0472">Membrane</keyword>
<evidence type="ECO:0000256" key="5">
    <source>
        <dbReference type="ARBA" id="ARBA00022989"/>
    </source>
</evidence>